<proteinExistence type="predicted"/>
<name>A0A934WXK0_9BACT</name>
<organism evidence="2 3">
    <name type="scientific">Marivirga aurantiaca</name>
    <dbReference type="NCBI Taxonomy" id="2802615"/>
    <lineage>
        <taxon>Bacteria</taxon>
        <taxon>Pseudomonadati</taxon>
        <taxon>Bacteroidota</taxon>
        <taxon>Cytophagia</taxon>
        <taxon>Cytophagales</taxon>
        <taxon>Marivirgaceae</taxon>
        <taxon>Marivirga</taxon>
    </lineage>
</organism>
<protein>
    <submittedName>
        <fullName evidence="2">DUF349 domain-containing protein</fullName>
    </submittedName>
</protein>
<feature type="coiled-coil region" evidence="1">
    <location>
        <begin position="186"/>
        <end position="213"/>
    </location>
</feature>
<dbReference type="Proteomes" id="UP000611723">
    <property type="component" value="Unassembled WGS sequence"/>
</dbReference>
<evidence type="ECO:0000313" key="2">
    <source>
        <dbReference type="EMBL" id="MBK6264989.1"/>
    </source>
</evidence>
<evidence type="ECO:0000256" key="1">
    <source>
        <dbReference type="SAM" id="Coils"/>
    </source>
</evidence>
<keyword evidence="1" id="KW-0175">Coiled coil</keyword>
<dbReference type="InterPro" id="IPR007139">
    <property type="entry name" value="DUF349"/>
</dbReference>
<sequence length="418" mass="49333">MTELKQDMAFIEEGKVILKAQGEFPERVIGEVKDSETESIQFFENKFTLLINKVDEVQKQIEEEDNKGSFLMKIVNLKKSLSTYDGIGDFLMLKDRLVMLEKLLEDYISQNRKRNLEVKSTLIEEAKSYASNPNWREATEQLKELRQRWIRVGAVDDSSKEEIESNFQAVYDEFYERKKAFHEAKQAMMAKRIEQYEQLIEKARKLKTTEKDSEKLSPLLGQLVEEWKSLENIPKENYSQLLNVFKKLTHIPGQIERKKQNASPKKQEIGVEKKKELLKQLELAKELPIEEAVVKAKEIQQSWKELGKVSVGKKGNEDFFFWNDYIFEKHFLDNLFKKKAKPKLDNKEALKFKMNLLRDLLSRDQKELLIFEENLEKFNLGTDKLDKMVGFKHEKQKRKIAVKQQILDELRDSNKNQQ</sequence>
<reference evidence="2" key="1">
    <citation type="submission" date="2021-01" db="EMBL/GenBank/DDBJ databases">
        <title>Marivirga aurantiaca sp. nov., isolated from intertidal surface sediments.</title>
        <authorList>
            <person name="Zhang M."/>
        </authorList>
    </citation>
    <scope>NUCLEOTIDE SEQUENCE</scope>
    <source>
        <strain evidence="2">S37H4</strain>
    </source>
</reference>
<keyword evidence="3" id="KW-1185">Reference proteome</keyword>
<dbReference type="RefSeq" id="WP_201430673.1">
    <property type="nucleotide sequence ID" value="NZ_JAEQBW010000003.1"/>
</dbReference>
<gene>
    <name evidence="2" type="ORF">JKA74_08065</name>
</gene>
<dbReference type="Pfam" id="PF03993">
    <property type="entry name" value="DUF349"/>
    <property type="match status" value="2"/>
</dbReference>
<dbReference type="AlphaFoldDB" id="A0A934WXK0"/>
<dbReference type="EMBL" id="JAEQBW010000003">
    <property type="protein sequence ID" value="MBK6264989.1"/>
    <property type="molecule type" value="Genomic_DNA"/>
</dbReference>
<evidence type="ECO:0000313" key="3">
    <source>
        <dbReference type="Proteomes" id="UP000611723"/>
    </source>
</evidence>
<accession>A0A934WXK0</accession>
<comment type="caution">
    <text evidence="2">The sequence shown here is derived from an EMBL/GenBank/DDBJ whole genome shotgun (WGS) entry which is preliminary data.</text>
</comment>